<gene>
    <name evidence="1" type="ORF">SISNIDRAFT_401831</name>
</gene>
<sequence length="139" mass="15908">LNPPPPSFSRAADPRFPYPAFQPIWLHGLHKKHLEACFSLIPPTSFVNPHPFATHDVGEVDWVRFLEDIQIAGALTGQQRLISNIAPISMHVGATGFLITKAIEGRMKRKKEQPVTELIEIWNDHFFRPRRMYVILFKG</sequence>
<accession>A0A164NZ86</accession>
<dbReference type="EMBL" id="KV419439">
    <property type="protein sequence ID" value="KZS88193.1"/>
    <property type="molecule type" value="Genomic_DNA"/>
</dbReference>
<protein>
    <submittedName>
        <fullName evidence="1">Uncharacterized protein</fullName>
    </submittedName>
</protein>
<evidence type="ECO:0000313" key="1">
    <source>
        <dbReference type="EMBL" id="KZS88193.1"/>
    </source>
</evidence>
<feature type="non-terminal residue" evidence="1">
    <location>
        <position position="1"/>
    </location>
</feature>
<keyword evidence="2" id="KW-1185">Reference proteome</keyword>
<dbReference type="STRING" id="1314777.A0A164NZ86"/>
<feature type="non-terminal residue" evidence="1">
    <location>
        <position position="139"/>
    </location>
</feature>
<dbReference type="Proteomes" id="UP000076722">
    <property type="component" value="Unassembled WGS sequence"/>
</dbReference>
<reference evidence="1 2" key="1">
    <citation type="journal article" date="2016" name="Mol. Biol. Evol.">
        <title>Comparative Genomics of Early-Diverging Mushroom-Forming Fungi Provides Insights into the Origins of Lignocellulose Decay Capabilities.</title>
        <authorList>
            <person name="Nagy L.G."/>
            <person name="Riley R."/>
            <person name="Tritt A."/>
            <person name="Adam C."/>
            <person name="Daum C."/>
            <person name="Floudas D."/>
            <person name="Sun H."/>
            <person name="Yadav J.S."/>
            <person name="Pangilinan J."/>
            <person name="Larsson K.H."/>
            <person name="Matsuura K."/>
            <person name="Barry K."/>
            <person name="Labutti K."/>
            <person name="Kuo R."/>
            <person name="Ohm R.A."/>
            <person name="Bhattacharya S.S."/>
            <person name="Shirouzu T."/>
            <person name="Yoshinaga Y."/>
            <person name="Martin F.M."/>
            <person name="Grigoriev I.V."/>
            <person name="Hibbett D.S."/>
        </authorList>
    </citation>
    <scope>NUCLEOTIDE SEQUENCE [LARGE SCALE GENOMIC DNA]</scope>
    <source>
        <strain evidence="1 2">HHB9708</strain>
    </source>
</reference>
<proteinExistence type="predicted"/>
<dbReference type="InterPro" id="IPR028018">
    <property type="entry name" value="DUF4646"/>
</dbReference>
<dbReference type="OrthoDB" id="5314275at2759"/>
<organism evidence="1 2">
    <name type="scientific">Sistotremastrum niveocremeum HHB9708</name>
    <dbReference type="NCBI Taxonomy" id="1314777"/>
    <lineage>
        <taxon>Eukaryota</taxon>
        <taxon>Fungi</taxon>
        <taxon>Dikarya</taxon>
        <taxon>Basidiomycota</taxon>
        <taxon>Agaricomycotina</taxon>
        <taxon>Agaricomycetes</taxon>
        <taxon>Sistotremastrales</taxon>
        <taxon>Sistotremastraceae</taxon>
        <taxon>Sertulicium</taxon>
        <taxon>Sertulicium niveocremeum</taxon>
    </lineage>
</organism>
<evidence type="ECO:0000313" key="2">
    <source>
        <dbReference type="Proteomes" id="UP000076722"/>
    </source>
</evidence>
<dbReference type="AlphaFoldDB" id="A0A164NZ86"/>
<name>A0A164NZ86_9AGAM</name>
<dbReference type="Pfam" id="PF15496">
    <property type="entry name" value="DUF4646"/>
    <property type="match status" value="1"/>
</dbReference>